<evidence type="ECO:0000313" key="2">
    <source>
        <dbReference type="Proteomes" id="UP000471026"/>
    </source>
</evidence>
<evidence type="ECO:0008006" key="3">
    <source>
        <dbReference type="Google" id="ProtNLM"/>
    </source>
</evidence>
<dbReference type="RefSeq" id="WP_162229949.1">
    <property type="nucleotide sequence ID" value="NZ_WMHZ01000014.1"/>
</dbReference>
<accession>A0A6N9QZJ3</accession>
<dbReference type="EMBL" id="WMHZ01000014">
    <property type="protein sequence ID" value="NDO78629.1"/>
    <property type="molecule type" value="Genomic_DNA"/>
</dbReference>
<name>A0A6N9QZJ3_9MICC</name>
<dbReference type="Pfam" id="PF13563">
    <property type="entry name" value="2_5_RNA_ligase2"/>
    <property type="match status" value="1"/>
</dbReference>
<comment type="caution">
    <text evidence="1">The sequence shown here is derived from an EMBL/GenBank/DDBJ whole genome shotgun (WGS) entry which is preliminary data.</text>
</comment>
<dbReference type="AlphaFoldDB" id="A0A6N9QZJ3"/>
<dbReference type="Gene3D" id="3.90.1140.10">
    <property type="entry name" value="Cyclic phosphodiesterase"/>
    <property type="match status" value="1"/>
</dbReference>
<evidence type="ECO:0000313" key="1">
    <source>
        <dbReference type="EMBL" id="NDO78629.1"/>
    </source>
</evidence>
<proteinExistence type="predicted"/>
<dbReference type="Proteomes" id="UP000471026">
    <property type="component" value="Unassembled WGS sequence"/>
</dbReference>
<dbReference type="InterPro" id="IPR009097">
    <property type="entry name" value="Cyclic_Pdiesterase"/>
</dbReference>
<reference evidence="1 2" key="1">
    <citation type="submission" date="2019-11" db="EMBL/GenBank/DDBJ databases">
        <title>Draft genome sequence of Kocuria indica DP-K7, a methyl red degrading Actinobacterium.</title>
        <authorList>
            <person name="Kumaran S."/>
            <person name="Tischler D."/>
            <person name="Ngo A.C.R."/>
            <person name="Schultes F."/>
        </authorList>
    </citation>
    <scope>NUCLEOTIDE SEQUENCE [LARGE SCALE GENOMIC DNA]</scope>
    <source>
        <strain evidence="1 2">DP-K7</strain>
    </source>
</reference>
<sequence>MPAHSLDLVLSPASDDLIRSRWAALHGAGLPSLATHRGASNAPHITALSTPALPEHVLDRAREVFSTLLPCSVDVAGLLILGHGPFVLAESVIVSPGVTEAVRELERIAAESRPQARPWVPHLTLGKRLSAAQVGRALGLLSAMPAPRTVEITGLRLWDPDQRVTAMVVG</sequence>
<organism evidence="1 2">
    <name type="scientific">Kocuria marina subsp. indica</name>
    <dbReference type="NCBI Taxonomy" id="1049583"/>
    <lineage>
        <taxon>Bacteria</taxon>
        <taxon>Bacillati</taxon>
        <taxon>Actinomycetota</taxon>
        <taxon>Actinomycetes</taxon>
        <taxon>Micrococcales</taxon>
        <taxon>Micrococcaceae</taxon>
        <taxon>Kocuria</taxon>
    </lineage>
</organism>
<dbReference type="SUPFAM" id="SSF55144">
    <property type="entry name" value="LigT-like"/>
    <property type="match status" value="1"/>
</dbReference>
<gene>
    <name evidence="1" type="ORF">GKZ75_10415</name>
</gene>
<protein>
    <recommendedName>
        <fullName evidence="3">2'-5' RNA ligase family protein</fullName>
    </recommendedName>
</protein>